<dbReference type="PROSITE" id="PS50995">
    <property type="entry name" value="HTH_MARR_2"/>
    <property type="match status" value="1"/>
</dbReference>
<dbReference type="AlphaFoldDB" id="A0AAJ5ZBG2"/>
<dbReference type="Gene3D" id="1.10.10.10">
    <property type="entry name" value="Winged helix-like DNA-binding domain superfamily/Winged helix DNA-binding domain"/>
    <property type="match status" value="1"/>
</dbReference>
<evidence type="ECO:0000256" key="3">
    <source>
        <dbReference type="ARBA" id="ARBA00023163"/>
    </source>
</evidence>
<keyword evidence="1" id="KW-0805">Transcription regulation</keyword>
<reference evidence="7 8" key="1">
    <citation type="submission" date="2019-11" db="EMBL/GenBank/DDBJ databases">
        <authorList>
            <person name="Cho J.-C."/>
        </authorList>
    </citation>
    <scope>NUCLEOTIDE SEQUENCE [LARGE SCALE GENOMIC DNA]</scope>
    <source>
        <strain evidence="6 7">JH1073</strain>
        <strain evidence="5 8">JH702</strain>
    </source>
</reference>
<reference evidence="6" key="2">
    <citation type="journal article" date="2023" name="Nat. Commun.">
        <title>Cultivation of marine bacteria of the SAR202 clade.</title>
        <authorList>
            <person name="Lim Y."/>
            <person name="Seo J.H."/>
            <person name="Giovannoni S.J."/>
            <person name="Kang I."/>
            <person name="Cho J.C."/>
        </authorList>
    </citation>
    <scope>NUCLEOTIDE SEQUENCE</scope>
    <source>
        <strain evidence="6">JH1073</strain>
    </source>
</reference>
<dbReference type="GO" id="GO:0003700">
    <property type="term" value="F:DNA-binding transcription factor activity"/>
    <property type="evidence" value="ECO:0007669"/>
    <property type="project" value="InterPro"/>
</dbReference>
<dbReference type="PRINTS" id="PR00598">
    <property type="entry name" value="HTHMARR"/>
</dbReference>
<dbReference type="EMBL" id="WMBE01000002">
    <property type="protein sequence ID" value="MDG0866811.1"/>
    <property type="molecule type" value="Genomic_DNA"/>
</dbReference>
<sequence length="152" mass="17549">MTSQTNNIRQRRGIRGNTSFRLSQVSRLHRKRASELLSNLDLHLGQEMVLDALWTFGELSQTELAEKSGVRKATMTVALRPLEKCGLVERTCDPNDRRVMLVAATAKSQKLRHELYDVWEQLNRETIADLTDDERKTFDRLLKKVRLGLESQ</sequence>
<dbReference type="Proteomes" id="UP001321249">
    <property type="component" value="Unassembled WGS sequence"/>
</dbReference>
<keyword evidence="2" id="KW-0238">DNA-binding</keyword>
<dbReference type="SMART" id="SM00347">
    <property type="entry name" value="HTH_MARR"/>
    <property type="match status" value="1"/>
</dbReference>
<dbReference type="Pfam" id="PF01047">
    <property type="entry name" value="MarR"/>
    <property type="match status" value="1"/>
</dbReference>
<evidence type="ECO:0000259" key="4">
    <source>
        <dbReference type="PROSITE" id="PS50995"/>
    </source>
</evidence>
<proteinExistence type="predicted"/>
<dbReference type="Proteomes" id="UP001219901">
    <property type="component" value="Chromosome"/>
</dbReference>
<dbReference type="RefSeq" id="WP_434062257.1">
    <property type="nucleotide sequence ID" value="NZ_CP046146.1"/>
</dbReference>
<feature type="domain" description="HTH marR-type" evidence="4">
    <location>
        <begin position="15"/>
        <end position="147"/>
    </location>
</feature>
<reference evidence="7" key="3">
    <citation type="submission" date="2023-06" db="EMBL/GenBank/DDBJ databases">
        <title>Pangenomics reveal diversification of enzyme families and niche specialization in globally abundant SAR202 bacteria.</title>
        <authorList>
            <person name="Saw J.H.W."/>
        </authorList>
    </citation>
    <scope>NUCLEOTIDE SEQUENCE [LARGE SCALE GENOMIC DNA]</scope>
    <source>
        <strain evidence="7">JH1073</strain>
    </source>
</reference>
<keyword evidence="3" id="KW-0804">Transcription</keyword>
<evidence type="ECO:0000256" key="2">
    <source>
        <dbReference type="ARBA" id="ARBA00023125"/>
    </source>
</evidence>
<dbReference type="GO" id="GO:0003677">
    <property type="term" value="F:DNA binding"/>
    <property type="evidence" value="ECO:0007669"/>
    <property type="project" value="UniProtKB-KW"/>
</dbReference>
<dbReference type="EMBL" id="CP046147">
    <property type="protein sequence ID" value="WFG38233.1"/>
    <property type="molecule type" value="Genomic_DNA"/>
</dbReference>
<protein>
    <submittedName>
        <fullName evidence="6">MarR family transcriptional regulator</fullName>
    </submittedName>
</protein>
<evidence type="ECO:0000313" key="8">
    <source>
        <dbReference type="Proteomes" id="UP001321249"/>
    </source>
</evidence>
<evidence type="ECO:0000313" key="7">
    <source>
        <dbReference type="Proteomes" id="UP001219901"/>
    </source>
</evidence>
<evidence type="ECO:0000313" key="5">
    <source>
        <dbReference type="EMBL" id="MDG0866811.1"/>
    </source>
</evidence>
<name>A0AAJ5ZBG2_9CHLR</name>
<keyword evidence="7" id="KW-1185">Reference proteome</keyword>
<dbReference type="PANTHER" id="PTHR42756">
    <property type="entry name" value="TRANSCRIPTIONAL REGULATOR, MARR"/>
    <property type="match status" value="1"/>
</dbReference>
<accession>A0AAJ5ZBG2</accession>
<dbReference type="InterPro" id="IPR036388">
    <property type="entry name" value="WH-like_DNA-bd_sf"/>
</dbReference>
<dbReference type="PANTHER" id="PTHR42756:SF1">
    <property type="entry name" value="TRANSCRIPTIONAL REPRESSOR OF EMRAB OPERON"/>
    <property type="match status" value="1"/>
</dbReference>
<dbReference type="InterPro" id="IPR036390">
    <property type="entry name" value="WH_DNA-bd_sf"/>
</dbReference>
<gene>
    <name evidence="5" type="ORF">GKO46_06945</name>
    <name evidence="6" type="ORF">GKO48_00950</name>
</gene>
<evidence type="ECO:0000256" key="1">
    <source>
        <dbReference type="ARBA" id="ARBA00023015"/>
    </source>
</evidence>
<dbReference type="InterPro" id="IPR000835">
    <property type="entry name" value="HTH_MarR-typ"/>
</dbReference>
<dbReference type="SUPFAM" id="SSF46785">
    <property type="entry name" value="Winged helix' DNA-binding domain"/>
    <property type="match status" value="1"/>
</dbReference>
<organism evidence="6 7">
    <name type="scientific">Candidatus Lucifugimonas marina</name>
    <dbReference type="NCBI Taxonomy" id="3038979"/>
    <lineage>
        <taxon>Bacteria</taxon>
        <taxon>Bacillati</taxon>
        <taxon>Chloroflexota</taxon>
        <taxon>Dehalococcoidia</taxon>
        <taxon>SAR202 cluster</taxon>
        <taxon>Candidatus Lucifugimonadales</taxon>
        <taxon>Candidatus Lucifugimonadaceae</taxon>
        <taxon>Candidatus Lucifugimonas</taxon>
    </lineage>
</organism>
<evidence type="ECO:0000313" key="6">
    <source>
        <dbReference type="EMBL" id="WFG38233.1"/>
    </source>
</evidence>